<feature type="compositionally biased region" description="Basic and acidic residues" evidence="7">
    <location>
        <begin position="211"/>
        <end position="236"/>
    </location>
</feature>
<dbReference type="PANTHER" id="PTHR23319">
    <property type="entry name" value="GRAM DOMAIN CONTAINING 1B, ISOFORM E"/>
    <property type="match status" value="1"/>
</dbReference>
<evidence type="ECO:0000256" key="6">
    <source>
        <dbReference type="SAM" id="Coils"/>
    </source>
</evidence>
<keyword evidence="5" id="KW-0472">Membrane</keyword>
<dbReference type="InterPro" id="IPR031968">
    <property type="entry name" value="VASt"/>
</dbReference>
<keyword evidence="4" id="KW-1133">Transmembrane helix</keyword>
<dbReference type="PANTHER" id="PTHR23319:SF4">
    <property type="entry name" value="GRAM DOMAIN CONTAINING 1B, ISOFORM E"/>
    <property type="match status" value="1"/>
</dbReference>
<name>A0A1E4TR37_PACTA</name>
<protein>
    <recommendedName>
        <fullName evidence="8">VASt domain-containing protein</fullName>
    </recommendedName>
</protein>
<dbReference type="GO" id="GO:0005886">
    <property type="term" value="C:plasma membrane"/>
    <property type="evidence" value="ECO:0007669"/>
    <property type="project" value="TreeGrafter"/>
</dbReference>
<feature type="domain" description="VASt" evidence="8">
    <location>
        <begin position="718"/>
        <end position="888"/>
    </location>
</feature>
<dbReference type="CDD" id="cd13220">
    <property type="entry name" value="PH-GRAM_GRAMDC"/>
    <property type="match status" value="1"/>
</dbReference>
<dbReference type="GO" id="GO:0005739">
    <property type="term" value="C:mitochondrion"/>
    <property type="evidence" value="ECO:0007669"/>
    <property type="project" value="TreeGrafter"/>
</dbReference>
<keyword evidence="6" id="KW-0175">Coiled coil</keyword>
<gene>
    <name evidence="9" type="ORF">PACTADRAFT_34991</name>
</gene>
<dbReference type="GO" id="GO:0032541">
    <property type="term" value="C:cortical endoplasmic reticulum"/>
    <property type="evidence" value="ECO:0007669"/>
    <property type="project" value="TreeGrafter"/>
</dbReference>
<feature type="compositionally biased region" description="Polar residues" evidence="7">
    <location>
        <begin position="259"/>
        <end position="283"/>
    </location>
</feature>
<comment type="similarity">
    <text evidence="2">Belongs to the YSP2 family.</text>
</comment>
<evidence type="ECO:0000256" key="4">
    <source>
        <dbReference type="ARBA" id="ARBA00022989"/>
    </source>
</evidence>
<feature type="region of interest" description="Disordered" evidence="7">
    <location>
        <begin position="1"/>
        <end position="103"/>
    </location>
</feature>
<dbReference type="Proteomes" id="UP000094236">
    <property type="component" value="Unassembled WGS sequence"/>
</dbReference>
<dbReference type="InterPro" id="IPR051482">
    <property type="entry name" value="Cholesterol_transport"/>
</dbReference>
<evidence type="ECO:0000256" key="7">
    <source>
        <dbReference type="SAM" id="MobiDB-lite"/>
    </source>
</evidence>
<keyword evidence="10" id="KW-1185">Reference proteome</keyword>
<evidence type="ECO:0000313" key="10">
    <source>
        <dbReference type="Proteomes" id="UP000094236"/>
    </source>
</evidence>
<keyword evidence="3" id="KW-0812">Transmembrane</keyword>
<dbReference type="Pfam" id="PF02893">
    <property type="entry name" value="GRAM"/>
    <property type="match status" value="1"/>
</dbReference>
<dbReference type="SMART" id="SM00568">
    <property type="entry name" value="GRAM"/>
    <property type="match status" value="1"/>
</dbReference>
<evidence type="ECO:0000256" key="1">
    <source>
        <dbReference type="ARBA" id="ARBA00004167"/>
    </source>
</evidence>
<feature type="region of interest" description="Disordered" evidence="7">
    <location>
        <begin position="598"/>
        <end position="665"/>
    </location>
</feature>
<feature type="coiled-coil region" evidence="6">
    <location>
        <begin position="912"/>
        <end position="950"/>
    </location>
</feature>
<dbReference type="GO" id="GO:0032366">
    <property type="term" value="P:intracellular sterol transport"/>
    <property type="evidence" value="ECO:0007669"/>
    <property type="project" value="TreeGrafter"/>
</dbReference>
<proteinExistence type="inferred from homology"/>
<dbReference type="PROSITE" id="PS51778">
    <property type="entry name" value="VAST"/>
    <property type="match status" value="1"/>
</dbReference>
<comment type="subcellular location">
    <subcellularLocation>
        <location evidence="1">Membrane</location>
        <topology evidence="1">Single-pass membrane protein</topology>
    </subcellularLocation>
</comment>
<dbReference type="OrthoDB" id="2162691at2759"/>
<dbReference type="GO" id="GO:0005789">
    <property type="term" value="C:endoplasmic reticulum membrane"/>
    <property type="evidence" value="ECO:0007669"/>
    <property type="project" value="TreeGrafter"/>
</dbReference>
<feature type="compositionally biased region" description="Polar residues" evidence="7">
    <location>
        <begin position="240"/>
        <end position="252"/>
    </location>
</feature>
<feature type="compositionally biased region" description="Acidic residues" evidence="7">
    <location>
        <begin position="619"/>
        <end position="651"/>
    </location>
</feature>
<dbReference type="InterPro" id="IPR004182">
    <property type="entry name" value="GRAM"/>
</dbReference>
<feature type="compositionally biased region" description="Polar residues" evidence="7">
    <location>
        <begin position="162"/>
        <end position="204"/>
    </location>
</feature>
<evidence type="ECO:0000313" key="9">
    <source>
        <dbReference type="EMBL" id="ODV94182.1"/>
    </source>
</evidence>
<feature type="region of interest" description="Disordered" evidence="7">
    <location>
        <begin position="129"/>
        <end position="374"/>
    </location>
</feature>
<dbReference type="Gene3D" id="2.30.29.30">
    <property type="entry name" value="Pleckstrin-homology domain (PH domain)/Phosphotyrosine-binding domain (PTB)"/>
    <property type="match status" value="1"/>
</dbReference>
<evidence type="ECO:0000256" key="2">
    <source>
        <dbReference type="ARBA" id="ARBA00006582"/>
    </source>
</evidence>
<feature type="compositionally biased region" description="Low complexity" evidence="7">
    <location>
        <begin position="142"/>
        <end position="151"/>
    </location>
</feature>
<dbReference type="GO" id="GO:0120015">
    <property type="term" value="F:sterol transfer activity"/>
    <property type="evidence" value="ECO:0007669"/>
    <property type="project" value="TreeGrafter"/>
</dbReference>
<dbReference type="STRING" id="669874.A0A1E4TR37"/>
<evidence type="ECO:0000259" key="8">
    <source>
        <dbReference type="PROSITE" id="PS51778"/>
    </source>
</evidence>
<reference evidence="10" key="1">
    <citation type="submission" date="2016-05" db="EMBL/GenBank/DDBJ databases">
        <title>Comparative genomics of biotechnologically important yeasts.</title>
        <authorList>
            <consortium name="DOE Joint Genome Institute"/>
            <person name="Riley R."/>
            <person name="Haridas S."/>
            <person name="Wolfe K.H."/>
            <person name="Lopes M.R."/>
            <person name="Hittinger C.T."/>
            <person name="Goker M."/>
            <person name="Salamov A."/>
            <person name="Wisecaver J."/>
            <person name="Long T.M."/>
            <person name="Aerts A.L."/>
            <person name="Barry K."/>
            <person name="Choi C."/>
            <person name="Clum A."/>
            <person name="Coughlan A.Y."/>
            <person name="Deshpande S."/>
            <person name="Douglass A.P."/>
            <person name="Hanson S.J."/>
            <person name="Klenk H.-P."/>
            <person name="Labutti K."/>
            <person name="Lapidus A."/>
            <person name="Lindquist E."/>
            <person name="Lipzen A."/>
            <person name="Meier-Kolthoff J.P."/>
            <person name="Ohm R.A."/>
            <person name="Otillar R.P."/>
            <person name="Pangilinan J."/>
            <person name="Peng Y."/>
            <person name="Rokas A."/>
            <person name="Rosa C.A."/>
            <person name="Scheuner C."/>
            <person name="Sibirny A.A."/>
            <person name="Slot J.C."/>
            <person name="Stielow J.B."/>
            <person name="Sun H."/>
            <person name="Kurtzman C.P."/>
            <person name="Blackwell M."/>
            <person name="Grigoriev I.V."/>
            <person name="Jeffries T.W."/>
        </authorList>
    </citation>
    <scope>NUCLEOTIDE SEQUENCE [LARGE SCALE GENOMIC DNA]</scope>
    <source>
        <strain evidence="10">NRRL Y-2460</strain>
    </source>
</reference>
<dbReference type="Pfam" id="PF16016">
    <property type="entry name" value="VASt"/>
    <property type="match status" value="1"/>
</dbReference>
<dbReference type="GO" id="GO:0140268">
    <property type="term" value="C:endoplasmic reticulum-plasma membrane contact site"/>
    <property type="evidence" value="ECO:0007669"/>
    <property type="project" value="TreeGrafter"/>
</dbReference>
<feature type="compositionally biased region" description="Polar residues" evidence="7">
    <location>
        <begin position="291"/>
        <end position="328"/>
    </location>
</feature>
<dbReference type="GO" id="GO:0032934">
    <property type="term" value="F:sterol binding"/>
    <property type="evidence" value="ECO:0007669"/>
    <property type="project" value="TreeGrafter"/>
</dbReference>
<feature type="compositionally biased region" description="Basic and acidic residues" evidence="7">
    <location>
        <begin position="329"/>
        <end position="338"/>
    </location>
</feature>
<evidence type="ECO:0000256" key="3">
    <source>
        <dbReference type="ARBA" id="ARBA00022692"/>
    </source>
</evidence>
<evidence type="ECO:0000256" key="5">
    <source>
        <dbReference type="ARBA" id="ARBA00023136"/>
    </source>
</evidence>
<dbReference type="EMBL" id="KV454016">
    <property type="protein sequence ID" value="ODV94182.1"/>
    <property type="molecule type" value="Genomic_DNA"/>
</dbReference>
<feature type="compositionally biased region" description="Basic and acidic residues" evidence="7">
    <location>
        <begin position="28"/>
        <end position="43"/>
    </location>
</feature>
<dbReference type="AlphaFoldDB" id="A0A1E4TR37"/>
<accession>A0A1E4TR37</accession>
<sequence>MSKMEGNGSQEDGWSYSFPPSLESLSFAKDETQEVHDKQKESKGNSNGGDGSGTDVESVISDGSSINELENVIEPPPKALKVDTWTSRHRDEDSNPDEDTDSIFHKLLNKKELPSIPIELGQKEDNELFISTPPKQSNQMGSYSSSISSSSLRGQPLPVKSTPANPLTTMEEIQSSKPRTSMDGSENNSLSTIDHLQKTISASPLKNAVNENKKEQDNVHEEQRELEDVKEVKEENNNETQLKSPISDSTSFFEAMRSAAQTASSSLSGLTAQQSPSTVANKNLHSRSKSDITSTNNNNTADGSSTLSNSRIRTRAISSSGSIVSTVDENGKSERKNQPEIISYRRSKRPKNGSVSSSADPKSPVSIKEEEDTKISVSPVSPTYDQNLYINEFFEDTQYRYATLKRNTDFHSIFKSVPVEDRLLDDFSCALSREFLIQGRLYVSENYLCFNSNILGWITNLVVSFKDITHLEKKATAGLFNNGIAIETQTTKHFFATFISRDATLEFIKTVWSKVVEENVVSSKKSLINDTESDLANEVSDSSNSGLKQGLKKMRHHDKQVGLIDFGSDSSIDENDDISNKEMQDKIKSVIMSIDGDTPRKLLYGSDNDDDDYGRQEGENDENDEDDEEDEEDDDDYDAEEGDEKEQEAQENGELNHENGNMEIGGSEIYIGEGEMENSEIRKTATLSYELKDDSEYKIIGPSGHPETEIDYDISANNEKVLLSENIEAPVGLVFDIIFGENTKFHEHLMEVSGGSNFSDYSKFAEDETGKKQRKFTYSKALGYSIGPKSTTVVVLETIDNFDLAKNVNVVTKSVTPDVPSGNSFSVDTRYIFAWGPNNTTKFQLSYFINWTGRSWIKNVIEKQTASGQKAAADLLLKELKMKLDEILITKSIEVTSTTKQVSGGETVSSRAAEVQENLKAKKTKLDTIKDTISDDLTRLENSLRSITQEIGSLVPLWVRIIIGIMLFLQLYTIKIVYDNNSLLREAISINNSSPSSISNNDLRSRIEGAVFDEENVQFWDWLDNRSLYDKQEGKDDEEKNKYLRQQFNEVFNNWISDHNNREFLKDLQKKFKEYTSDSEK</sequence>
<dbReference type="InterPro" id="IPR011993">
    <property type="entry name" value="PH-like_dom_sf"/>
</dbReference>
<organism evidence="9 10">
    <name type="scientific">Pachysolen tannophilus NRRL Y-2460</name>
    <dbReference type="NCBI Taxonomy" id="669874"/>
    <lineage>
        <taxon>Eukaryota</taxon>
        <taxon>Fungi</taxon>
        <taxon>Dikarya</taxon>
        <taxon>Ascomycota</taxon>
        <taxon>Saccharomycotina</taxon>
        <taxon>Pichiomycetes</taxon>
        <taxon>Pachysolenaceae</taxon>
        <taxon>Pachysolen</taxon>
    </lineage>
</organism>